<comment type="caution">
    <text evidence="2">The sequence shown here is derived from an EMBL/GenBank/DDBJ whole genome shotgun (WGS) entry which is preliminary data.</text>
</comment>
<reference evidence="2 3" key="1">
    <citation type="submission" date="2020-11" db="EMBL/GenBank/DDBJ databases">
        <authorList>
            <person name="Kim M.K."/>
        </authorList>
    </citation>
    <scope>NUCLEOTIDE SEQUENCE [LARGE SCALE GENOMIC DNA]</scope>
    <source>
        <strain evidence="2 3">BT683</strain>
    </source>
</reference>
<evidence type="ECO:0000313" key="2">
    <source>
        <dbReference type="EMBL" id="MBF9236290.1"/>
    </source>
</evidence>
<evidence type="ECO:0000259" key="1">
    <source>
        <dbReference type="Pfam" id="PF02589"/>
    </source>
</evidence>
<dbReference type="SUPFAM" id="SSF100950">
    <property type="entry name" value="NagB/RpiA/CoA transferase-like"/>
    <property type="match status" value="1"/>
</dbReference>
<dbReference type="PANTHER" id="PTHR43682:SF1">
    <property type="entry name" value="LACTATE UTILIZATION PROTEIN C"/>
    <property type="match status" value="1"/>
</dbReference>
<dbReference type="InterPro" id="IPR003741">
    <property type="entry name" value="LUD_dom"/>
</dbReference>
<gene>
    <name evidence="2" type="ORF">I2I05_02670</name>
</gene>
<dbReference type="Pfam" id="PF02589">
    <property type="entry name" value="LUD_dom"/>
    <property type="match status" value="1"/>
</dbReference>
<protein>
    <submittedName>
        <fullName evidence="2">LUD domain-containing protein</fullName>
    </submittedName>
</protein>
<accession>A0ABS0ID94</accession>
<dbReference type="RefSeq" id="WP_196280644.1">
    <property type="nucleotide sequence ID" value="NZ_JADQDQ010000001.1"/>
</dbReference>
<feature type="domain" description="LUD" evidence="1">
    <location>
        <begin position="46"/>
        <end position="209"/>
    </location>
</feature>
<dbReference type="Gene3D" id="3.40.50.10420">
    <property type="entry name" value="NagB/RpiA/CoA transferase-like"/>
    <property type="match status" value="1"/>
</dbReference>
<organism evidence="2 3">
    <name type="scientific">Hymenobacter jeongseonensis</name>
    <dbReference type="NCBI Taxonomy" id="2791027"/>
    <lineage>
        <taxon>Bacteria</taxon>
        <taxon>Pseudomonadati</taxon>
        <taxon>Bacteroidota</taxon>
        <taxon>Cytophagia</taxon>
        <taxon>Cytophagales</taxon>
        <taxon>Hymenobacteraceae</taxon>
        <taxon>Hymenobacter</taxon>
    </lineage>
</organism>
<dbReference type="PANTHER" id="PTHR43682">
    <property type="entry name" value="LACTATE UTILIZATION PROTEIN C"/>
    <property type="match status" value="1"/>
</dbReference>
<dbReference type="InterPro" id="IPR024185">
    <property type="entry name" value="FTHF_cligase-like_sf"/>
</dbReference>
<evidence type="ECO:0000313" key="3">
    <source>
        <dbReference type="Proteomes" id="UP000597617"/>
    </source>
</evidence>
<dbReference type="Proteomes" id="UP000597617">
    <property type="component" value="Unassembled WGS sequence"/>
</dbReference>
<keyword evidence="3" id="KW-1185">Reference proteome</keyword>
<dbReference type="InterPro" id="IPR037171">
    <property type="entry name" value="NagB/RpiA_transferase-like"/>
</dbReference>
<dbReference type="EMBL" id="JADQDQ010000001">
    <property type="protein sequence ID" value="MBF9236290.1"/>
    <property type="molecule type" value="Genomic_DNA"/>
</dbReference>
<name>A0ABS0ID94_9BACT</name>
<sequence>MAESSRDAVLARIRQSLAQPAPLPPRPDFTAPVHPPLSNRDAVVAFAESFQRVGGEFYYCESLAHLAEQVASYQQRQQVGAPYVWEPQLQALLQTAGIAFRADETGFIEQADLSLTSCEALVARTGSVLISAATASGRRLSIYPDQHLVLARPSQVVAEIREALRVIQARFGEKMSSMVSLTSGPSRTADIEKTLVLGAHGPRRLALFLLEEDAENLPL</sequence>
<proteinExistence type="predicted"/>